<dbReference type="Ensembl" id="ENSPSMT00000010052.1">
    <property type="protein sequence ID" value="ENSPSMP00000008546.1"/>
    <property type="gene ID" value="ENSPSMG00000006292.1"/>
</dbReference>
<evidence type="ECO:0000313" key="2">
    <source>
        <dbReference type="Proteomes" id="UP000694414"/>
    </source>
</evidence>
<reference evidence="1" key="1">
    <citation type="submission" date="2025-08" db="UniProtKB">
        <authorList>
            <consortium name="Ensembl"/>
        </authorList>
    </citation>
    <scope>IDENTIFICATION</scope>
</reference>
<sequence>IQKKTKQAKKNDCDTARVCSLSPSSARALPSKGSSVMLLQMFVENVGIALLLGLKGCGNCVKWILYSLSFQNCVFLKEELEK</sequence>
<accession>A0A8C8Z0S9</accession>
<keyword evidence="2" id="KW-1185">Reference proteome</keyword>
<protein>
    <submittedName>
        <fullName evidence="1">Uncharacterized protein</fullName>
    </submittedName>
</protein>
<dbReference type="AlphaFoldDB" id="A0A8C8Z0S9"/>
<reference evidence="1" key="2">
    <citation type="submission" date="2025-09" db="UniProtKB">
        <authorList>
            <consortium name="Ensembl"/>
        </authorList>
    </citation>
    <scope>IDENTIFICATION</scope>
</reference>
<evidence type="ECO:0000313" key="1">
    <source>
        <dbReference type="Ensembl" id="ENSPSMP00000008546.1"/>
    </source>
</evidence>
<dbReference type="Proteomes" id="UP000694414">
    <property type="component" value="Unplaced"/>
</dbReference>
<proteinExistence type="predicted"/>
<name>A0A8C8Z0S9_PROSS</name>
<organism evidence="1 2">
    <name type="scientific">Prolemur simus</name>
    <name type="common">Greater bamboo lemur</name>
    <name type="synonym">Hapalemur simus</name>
    <dbReference type="NCBI Taxonomy" id="1328070"/>
    <lineage>
        <taxon>Eukaryota</taxon>
        <taxon>Metazoa</taxon>
        <taxon>Chordata</taxon>
        <taxon>Craniata</taxon>
        <taxon>Vertebrata</taxon>
        <taxon>Euteleostomi</taxon>
        <taxon>Mammalia</taxon>
        <taxon>Eutheria</taxon>
        <taxon>Euarchontoglires</taxon>
        <taxon>Primates</taxon>
        <taxon>Strepsirrhini</taxon>
        <taxon>Lemuriformes</taxon>
        <taxon>Lemuridae</taxon>
        <taxon>Prolemur</taxon>
    </lineage>
</organism>
<dbReference type="GeneTree" id="ENSGT00910000147744"/>